<dbReference type="OrthoDB" id="538640at2759"/>
<dbReference type="SUPFAM" id="SSF89095">
    <property type="entry name" value="GatB/YqeY motif"/>
    <property type="match status" value="1"/>
</dbReference>
<dbReference type="EMBL" id="KN824280">
    <property type="protein sequence ID" value="KIM32400.1"/>
    <property type="molecule type" value="Genomic_DNA"/>
</dbReference>
<reference evidence="2 3" key="1">
    <citation type="submission" date="2014-04" db="EMBL/GenBank/DDBJ databases">
        <authorList>
            <consortium name="DOE Joint Genome Institute"/>
            <person name="Kuo A."/>
            <person name="Zuccaro A."/>
            <person name="Kohler A."/>
            <person name="Nagy L.G."/>
            <person name="Floudas D."/>
            <person name="Copeland A."/>
            <person name="Barry K.W."/>
            <person name="Cichocki N."/>
            <person name="Veneault-Fourrey C."/>
            <person name="LaButti K."/>
            <person name="Lindquist E.A."/>
            <person name="Lipzen A."/>
            <person name="Lundell T."/>
            <person name="Morin E."/>
            <person name="Murat C."/>
            <person name="Sun H."/>
            <person name="Tunlid A."/>
            <person name="Henrissat B."/>
            <person name="Grigoriev I.V."/>
            <person name="Hibbett D.S."/>
            <person name="Martin F."/>
            <person name="Nordberg H.P."/>
            <person name="Cantor M.N."/>
            <person name="Hua S.X."/>
        </authorList>
    </citation>
    <scope>NUCLEOTIDE SEQUENCE [LARGE SCALE GENOMIC DNA]</scope>
    <source>
        <strain evidence="2 3">MAFF 305830</strain>
    </source>
</reference>
<protein>
    <recommendedName>
        <fullName evidence="1">Altered inheritance of mitochondria protein 41</fullName>
    </recommendedName>
</protein>
<evidence type="ECO:0000313" key="2">
    <source>
        <dbReference type="EMBL" id="KIM32400.1"/>
    </source>
</evidence>
<dbReference type="GO" id="GO:0016884">
    <property type="term" value="F:carbon-nitrogen ligase activity, with glutamine as amido-N-donor"/>
    <property type="evidence" value="ECO:0007669"/>
    <property type="project" value="UniProtKB-UniRule"/>
</dbReference>
<dbReference type="STRING" id="933852.A0A0C3B6E4"/>
<sequence>MFRIGRIGVPGSFANSQRLVQKLQIPYNLVRHNSSQSTPFKGEVPLEKYLTVQLMAARKSRDTFRTNVLRTVIGELQTEQKLLSTQQGVTTEKLEQSALKSVRKAITKRRAAAAEYRTSQLADAAETEDQEAAFLETLLPKQLDRDQLRDTVQQIYSAAIKDGTFVSEEPSDVQTILKVITERVEDVHGKGSVSKGDIASIMMPLLQKDGFMKQSDKKSK</sequence>
<comment type="similarity">
    <text evidence="1">Belongs to the AIM41 family.</text>
</comment>
<evidence type="ECO:0000256" key="1">
    <source>
        <dbReference type="RuleBase" id="RU365099"/>
    </source>
</evidence>
<keyword evidence="3" id="KW-1185">Reference proteome</keyword>
<dbReference type="Proteomes" id="UP000054097">
    <property type="component" value="Unassembled WGS sequence"/>
</dbReference>
<evidence type="ECO:0000313" key="3">
    <source>
        <dbReference type="Proteomes" id="UP000054097"/>
    </source>
</evidence>
<dbReference type="Gene3D" id="1.10.1510.10">
    <property type="entry name" value="Uncharacterised protein YqeY/AIM41 PF09424, N-terminal domain"/>
    <property type="match status" value="1"/>
</dbReference>
<gene>
    <name evidence="1" type="primary">AIM41</name>
    <name evidence="2" type="ORF">M408DRAFT_326982</name>
</gene>
<proteinExistence type="inferred from homology"/>
<dbReference type="InterPro" id="IPR019004">
    <property type="entry name" value="YqeY/Aim41"/>
</dbReference>
<name>A0A0C3B6E4_SERVB</name>
<dbReference type="HOGENOM" id="CLU_1390721_0_0_1"/>
<dbReference type="PANTHER" id="PTHR28055:SF1">
    <property type="entry name" value="ALTERED INHERITANCE OF MITOCHONDRIA PROTEIN 41, MITOCHONDRIAL"/>
    <property type="match status" value="1"/>
</dbReference>
<organism evidence="2 3">
    <name type="scientific">Serendipita vermifera MAFF 305830</name>
    <dbReference type="NCBI Taxonomy" id="933852"/>
    <lineage>
        <taxon>Eukaryota</taxon>
        <taxon>Fungi</taxon>
        <taxon>Dikarya</taxon>
        <taxon>Basidiomycota</taxon>
        <taxon>Agaricomycotina</taxon>
        <taxon>Agaricomycetes</taxon>
        <taxon>Sebacinales</taxon>
        <taxon>Serendipitaceae</taxon>
        <taxon>Serendipita</taxon>
    </lineage>
</organism>
<comment type="subcellular location">
    <subcellularLocation>
        <location evidence="1">Mitochondrion</location>
    </subcellularLocation>
</comment>
<dbReference type="AlphaFoldDB" id="A0A0C3B6E4"/>
<dbReference type="PANTHER" id="PTHR28055">
    <property type="entry name" value="ALTERED INHERITANCE OF MITOCHONDRIA PROTEIN 41, MITOCHONDRIAL"/>
    <property type="match status" value="1"/>
</dbReference>
<dbReference type="Pfam" id="PF09424">
    <property type="entry name" value="YqeY"/>
    <property type="match status" value="1"/>
</dbReference>
<keyword evidence="1" id="KW-0496">Mitochondrion</keyword>
<dbReference type="InterPro" id="IPR042184">
    <property type="entry name" value="YqeY/Aim41_N"/>
</dbReference>
<dbReference type="GO" id="GO:0005739">
    <property type="term" value="C:mitochondrion"/>
    <property type="evidence" value="ECO:0007669"/>
    <property type="project" value="UniProtKB-SubCell"/>
</dbReference>
<accession>A0A0C3B6E4</accession>
<reference evidence="3" key="2">
    <citation type="submission" date="2015-01" db="EMBL/GenBank/DDBJ databases">
        <title>Evolutionary Origins and Diversification of the Mycorrhizal Mutualists.</title>
        <authorList>
            <consortium name="DOE Joint Genome Institute"/>
            <consortium name="Mycorrhizal Genomics Consortium"/>
            <person name="Kohler A."/>
            <person name="Kuo A."/>
            <person name="Nagy L.G."/>
            <person name="Floudas D."/>
            <person name="Copeland A."/>
            <person name="Barry K.W."/>
            <person name="Cichocki N."/>
            <person name="Veneault-Fourrey C."/>
            <person name="LaButti K."/>
            <person name="Lindquist E.A."/>
            <person name="Lipzen A."/>
            <person name="Lundell T."/>
            <person name="Morin E."/>
            <person name="Murat C."/>
            <person name="Riley R."/>
            <person name="Ohm R."/>
            <person name="Sun H."/>
            <person name="Tunlid A."/>
            <person name="Henrissat B."/>
            <person name="Grigoriev I.V."/>
            <person name="Hibbett D.S."/>
            <person name="Martin F."/>
        </authorList>
    </citation>
    <scope>NUCLEOTIDE SEQUENCE [LARGE SCALE GENOMIC DNA]</scope>
    <source>
        <strain evidence="3">MAFF 305830</strain>
    </source>
</reference>
<dbReference type="InterPro" id="IPR003789">
    <property type="entry name" value="Asn/Gln_tRNA_amidoTrase-B-like"/>
</dbReference>